<evidence type="ECO:0000256" key="4">
    <source>
        <dbReference type="ARBA" id="ARBA00022692"/>
    </source>
</evidence>
<dbReference type="AlphaFoldDB" id="A0A2M9HI46"/>
<proteinExistence type="predicted"/>
<dbReference type="RefSeq" id="WP_100494823.1">
    <property type="nucleotide sequence ID" value="NZ_JAFEJV010000015.1"/>
</dbReference>
<dbReference type="EMBL" id="PEBJ01000006">
    <property type="protein sequence ID" value="PJM76473.1"/>
    <property type="molecule type" value="Genomic_DNA"/>
</dbReference>
<keyword evidence="4 7" id="KW-0812">Transmembrane</keyword>
<evidence type="ECO:0000256" key="2">
    <source>
        <dbReference type="ARBA" id="ARBA00022448"/>
    </source>
</evidence>
<dbReference type="InterPro" id="IPR050171">
    <property type="entry name" value="MFS_Transporters"/>
</dbReference>
<dbReference type="PANTHER" id="PTHR23517">
    <property type="entry name" value="RESISTANCE PROTEIN MDTM, PUTATIVE-RELATED-RELATED"/>
    <property type="match status" value="1"/>
</dbReference>
<feature type="transmembrane region" description="Helical" evidence="7">
    <location>
        <begin position="355"/>
        <end position="380"/>
    </location>
</feature>
<accession>A0A2M9HI46</accession>
<dbReference type="PROSITE" id="PS50850">
    <property type="entry name" value="MFS"/>
    <property type="match status" value="1"/>
</dbReference>
<evidence type="ECO:0000259" key="8">
    <source>
        <dbReference type="PROSITE" id="PS50850"/>
    </source>
</evidence>
<keyword evidence="5 7" id="KW-1133">Transmembrane helix</keyword>
<dbReference type="SUPFAM" id="SSF103473">
    <property type="entry name" value="MFS general substrate transporter"/>
    <property type="match status" value="1"/>
</dbReference>
<keyword evidence="6 7" id="KW-0472">Membrane</keyword>
<gene>
    <name evidence="9" type="ORF">CSQ86_09065</name>
</gene>
<keyword evidence="10" id="KW-1185">Reference proteome</keyword>
<sequence length="394" mass="40980">MNRKAAIVGVLAIATLNMASLFISPVMGLIVAAFSNEPLSNVQLILSVANLTGLIAAFVIGKLAMTVPNKTIALGGIAFILVFGLIPYFVHANIWILVACSGMLGIGMGALSNILPALMADYFPEDQRQSVMGMQVAFASIGLMVMGLIAGKLGTISWNSAYLVYAYAAIVLIVVAAVMPKVEKTANGETQDGQNAGNWRQVISPAVITLSVCGMMFLLINNAYNTNYALVIDQKGLGGSDVSGMISTIGQFGGLIAGLCVGAIAKKGRNYMLVLTFAAAALGMLCCAYAPGIAAQAVGSFIVNASMSFFYASAPFMMTVIVKPIFIPLGMAVLTVFNSVGGFISPYVINGINTLFGSTAVGAVTVGAVLSLVMMVALLLSGFQKRSYAKAHQH</sequence>
<feature type="transmembrane region" description="Helical" evidence="7">
    <location>
        <begin position="72"/>
        <end position="90"/>
    </location>
</feature>
<protein>
    <recommendedName>
        <fullName evidence="8">Major facilitator superfamily (MFS) profile domain-containing protein</fullName>
    </recommendedName>
</protein>
<evidence type="ECO:0000256" key="6">
    <source>
        <dbReference type="ARBA" id="ARBA00023136"/>
    </source>
</evidence>
<evidence type="ECO:0000313" key="9">
    <source>
        <dbReference type="EMBL" id="PJM76473.1"/>
    </source>
</evidence>
<comment type="caution">
    <text evidence="9">The sequence shown here is derived from an EMBL/GenBank/DDBJ whole genome shotgun (WGS) entry which is preliminary data.</text>
</comment>
<evidence type="ECO:0000256" key="5">
    <source>
        <dbReference type="ARBA" id="ARBA00022989"/>
    </source>
</evidence>
<feature type="domain" description="Major facilitator superfamily (MFS) profile" evidence="8">
    <location>
        <begin position="5"/>
        <end position="386"/>
    </location>
</feature>
<feature type="transmembrane region" description="Helical" evidence="7">
    <location>
        <begin position="325"/>
        <end position="349"/>
    </location>
</feature>
<feature type="transmembrane region" description="Helical" evidence="7">
    <location>
        <begin position="244"/>
        <end position="264"/>
    </location>
</feature>
<evidence type="ECO:0000313" key="10">
    <source>
        <dbReference type="Proteomes" id="UP000229239"/>
    </source>
</evidence>
<comment type="subcellular location">
    <subcellularLocation>
        <location evidence="1">Cell membrane</location>
        <topology evidence="1">Multi-pass membrane protein</topology>
    </subcellularLocation>
</comment>
<keyword evidence="3" id="KW-1003">Cell membrane</keyword>
<dbReference type="InterPro" id="IPR020846">
    <property type="entry name" value="MFS_dom"/>
</dbReference>
<dbReference type="GO" id="GO:0005886">
    <property type="term" value="C:plasma membrane"/>
    <property type="evidence" value="ECO:0007669"/>
    <property type="project" value="UniProtKB-SubCell"/>
</dbReference>
<feature type="transmembrane region" description="Helical" evidence="7">
    <location>
        <begin position="131"/>
        <end position="150"/>
    </location>
</feature>
<keyword evidence="2" id="KW-0813">Transport</keyword>
<feature type="transmembrane region" description="Helical" evidence="7">
    <location>
        <begin position="96"/>
        <end position="119"/>
    </location>
</feature>
<feature type="transmembrane region" description="Helical" evidence="7">
    <location>
        <begin position="297"/>
        <end position="318"/>
    </location>
</feature>
<feature type="transmembrane region" description="Helical" evidence="7">
    <location>
        <begin position="162"/>
        <end position="182"/>
    </location>
</feature>
<reference evidence="10" key="1">
    <citation type="submission" date="2017-10" db="EMBL/GenBank/DDBJ databases">
        <title>Draft genome sequences of strains TRE 1, TRE 9, TRE H and TRI 7, isolated from tamarins, belonging to four potential novel Bifidobacterium species.</title>
        <authorList>
            <person name="Mattarelli P."/>
            <person name="Modesto M."/>
            <person name="Puglisi E."/>
            <person name="Morelli L."/>
            <person name="Bonetti A."/>
            <person name="Spezio C."/>
            <person name="Sandri C."/>
        </authorList>
    </citation>
    <scope>NUCLEOTIDE SEQUENCE [LARGE SCALE GENOMIC DNA]</scope>
    <source>
        <strain evidence="10">TREH</strain>
    </source>
</reference>
<evidence type="ECO:0000256" key="3">
    <source>
        <dbReference type="ARBA" id="ARBA00022475"/>
    </source>
</evidence>
<feature type="transmembrane region" description="Helical" evidence="7">
    <location>
        <begin position="44"/>
        <end position="65"/>
    </location>
</feature>
<name>A0A2M9HI46_9BIFI</name>
<dbReference type="Proteomes" id="UP000229239">
    <property type="component" value="Unassembled WGS sequence"/>
</dbReference>
<dbReference type="InterPro" id="IPR011701">
    <property type="entry name" value="MFS"/>
</dbReference>
<feature type="transmembrane region" description="Helical" evidence="7">
    <location>
        <begin position="271"/>
        <end position="291"/>
    </location>
</feature>
<dbReference type="PANTHER" id="PTHR23517:SF2">
    <property type="entry name" value="MULTIDRUG RESISTANCE PROTEIN MDTH"/>
    <property type="match status" value="1"/>
</dbReference>
<dbReference type="Gene3D" id="1.20.1250.20">
    <property type="entry name" value="MFS general substrate transporter like domains"/>
    <property type="match status" value="1"/>
</dbReference>
<dbReference type="InterPro" id="IPR036259">
    <property type="entry name" value="MFS_trans_sf"/>
</dbReference>
<evidence type="ECO:0000256" key="7">
    <source>
        <dbReference type="SAM" id="Phobius"/>
    </source>
</evidence>
<dbReference type="GO" id="GO:0022857">
    <property type="term" value="F:transmembrane transporter activity"/>
    <property type="evidence" value="ECO:0007669"/>
    <property type="project" value="InterPro"/>
</dbReference>
<organism evidence="9 10">
    <name type="scientific">Bifidobacterium felsineum</name>
    <dbReference type="NCBI Taxonomy" id="2045440"/>
    <lineage>
        <taxon>Bacteria</taxon>
        <taxon>Bacillati</taxon>
        <taxon>Actinomycetota</taxon>
        <taxon>Actinomycetes</taxon>
        <taxon>Bifidobacteriales</taxon>
        <taxon>Bifidobacteriaceae</taxon>
        <taxon>Bifidobacterium</taxon>
    </lineage>
</organism>
<evidence type="ECO:0000256" key="1">
    <source>
        <dbReference type="ARBA" id="ARBA00004651"/>
    </source>
</evidence>
<feature type="transmembrane region" description="Helical" evidence="7">
    <location>
        <begin position="202"/>
        <end position="224"/>
    </location>
</feature>
<dbReference type="Pfam" id="PF07690">
    <property type="entry name" value="MFS_1"/>
    <property type="match status" value="1"/>
</dbReference>